<accession>A0ABS5B3I2</accession>
<sequence>MMPTLILVLRFLVELLAVLGLVASLFLKKSLFEKLVFLLLAAALVLVWSKYGAPKSPTALRGIARLVLEIGVFALATLSFLWLYGWKFSLSYLLVVTLDLLALYSFHLQ</sequence>
<dbReference type="EMBL" id="PRDG01000003">
    <property type="protein sequence ID" value="MBP2623377.1"/>
    <property type="molecule type" value="Genomic_DNA"/>
</dbReference>
<dbReference type="Pfam" id="PF10823">
    <property type="entry name" value="DUF2568"/>
    <property type="match status" value="1"/>
</dbReference>
<feature type="transmembrane region" description="Helical" evidence="1">
    <location>
        <begin position="32"/>
        <end position="51"/>
    </location>
</feature>
<evidence type="ECO:0000256" key="1">
    <source>
        <dbReference type="SAM" id="Phobius"/>
    </source>
</evidence>
<evidence type="ECO:0000313" key="2">
    <source>
        <dbReference type="EMBL" id="MBP2623377.1"/>
    </source>
</evidence>
<feature type="transmembrane region" description="Helical" evidence="1">
    <location>
        <begin position="7"/>
        <end position="26"/>
    </location>
</feature>
<proteinExistence type="predicted"/>
<keyword evidence="1" id="KW-0812">Transmembrane</keyword>
<keyword evidence="3" id="KW-1185">Reference proteome</keyword>
<name>A0ABS5B3I2_9STRE</name>
<dbReference type="Proteomes" id="UP001519296">
    <property type="component" value="Unassembled WGS sequence"/>
</dbReference>
<reference evidence="2 3" key="1">
    <citation type="submission" date="2018-02" db="EMBL/GenBank/DDBJ databases">
        <title>Draft genome sequence of Streptococcus oricebi CCUG 70868T type strain.</title>
        <authorList>
            <person name="Mendez V."/>
            <person name="Salva-Serra F."/>
            <person name="Jaen-Luchoro D."/>
            <person name="Gonzales-Siles L."/>
            <person name="Karlsson R."/>
            <person name="Engstrom-Jakobsson H."/>
            <person name="Busquets A."/>
            <person name="Gomila M."/>
            <person name="Pineiro-Iglesias B."/>
            <person name="Bennasar-Figueras A."/>
            <person name="Seeger M."/>
            <person name="Moore E."/>
        </authorList>
    </citation>
    <scope>NUCLEOTIDE SEQUENCE [LARGE SCALE GENOMIC DNA]</scope>
    <source>
        <strain evidence="2 3">CCUG 70868</strain>
    </source>
</reference>
<dbReference type="InterPro" id="IPR021214">
    <property type="entry name" value="DUF2568"/>
</dbReference>
<feature type="transmembrane region" description="Helical" evidence="1">
    <location>
        <begin position="63"/>
        <end position="84"/>
    </location>
</feature>
<gene>
    <name evidence="2" type="ORF">C4K46_05420</name>
</gene>
<keyword evidence="1" id="KW-1133">Transmembrane helix</keyword>
<protein>
    <recommendedName>
        <fullName evidence="4">DUF2568 domain-containing protein</fullName>
    </recommendedName>
</protein>
<evidence type="ECO:0000313" key="3">
    <source>
        <dbReference type="Proteomes" id="UP001519296"/>
    </source>
</evidence>
<organism evidence="2 3">
    <name type="scientific">Streptococcus oricebi</name>
    <dbReference type="NCBI Taxonomy" id="1547447"/>
    <lineage>
        <taxon>Bacteria</taxon>
        <taxon>Bacillati</taxon>
        <taxon>Bacillota</taxon>
        <taxon>Bacilli</taxon>
        <taxon>Lactobacillales</taxon>
        <taxon>Streptococcaceae</taxon>
        <taxon>Streptococcus</taxon>
    </lineage>
</organism>
<feature type="transmembrane region" description="Helical" evidence="1">
    <location>
        <begin position="90"/>
        <end position="108"/>
    </location>
</feature>
<keyword evidence="1" id="KW-0472">Membrane</keyword>
<dbReference type="RefSeq" id="WP_209627879.1">
    <property type="nucleotide sequence ID" value="NZ_PRDG01000003.1"/>
</dbReference>
<comment type="caution">
    <text evidence="2">The sequence shown here is derived from an EMBL/GenBank/DDBJ whole genome shotgun (WGS) entry which is preliminary data.</text>
</comment>
<evidence type="ECO:0008006" key="4">
    <source>
        <dbReference type="Google" id="ProtNLM"/>
    </source>
</evidence>